<evidence type="ECO:0000256" key="1">
    <source>
        <dbReference type="ARBA" id="ARBA00004141"/>
    </source>
</evidence>
<dbReference type="GO" id="GO:0034626">
    <property type="term" value="P:fatty acid elongation, polyunsaturated fatty acid"/>
    <property type="evidence" value="ECO:0007669"/>
    <property type="project" value="TreeGrafter"/>
</dbReference>
<comment type="similarity">
    <text evidence="10">Belongs to the ELO family.</text>
</comment>
<dbReference type="GO" id="GO:0042761">
    <property type="term" value="P:very long-chain fatty acid biosynthetic process"/>
    <property type="evidence" value="ECO:0007669"/>
    <property type="project" value="TreeGrafter"/>
</dbReference>
<comment type="catalytic activity">
    <reaction evidence="10">
        <text>a very-long-chain acyl-CoA + malonyl-CoA + H(+) = a very-long-chain 3-oxoacyl-CoA + CO2 + CoA</text>
        <dbReference type="Rhea" id="RHEA:32727"/>
        <dbReference type="ChEBI" id="CHEBI:15378"/>
        <dbReference type="ChEBI" id="CHEBI:16526"/>
        <dbReference type="ChEBI" id="CHEBI:57287"/>
        <dbReference type="ChEBI" id="CHEBI:57384"/>
        <dbReference type="ChEBI" id="CHEBI:90725"/>
        <dbReference type="ChEBI" id="CHEBI:90736"/>
        <dbReference type="EC" id="2.3.1.199"/>
    </reaction>
</comment>
<dbReference type="InterPro" id="IPR002076">
    <property type="entry name" value="ELO_fam"/>
</dbReference>
<organism evidence="11 12">
    <name type="scientific">Pseudolycoriella hygida</name>
    <dbReference type="NCBI Taxonomy" id="35572"/>
    <lineage>
        <taxon>Eukaryota</taxon>
        <taxon>Metazoa</taxon>
        <taxon>Ecdysozoa</taxon>
        <taxon>Arthropoda</taxon>
        <taxon>Hexapoda</taxon>
        <taxon>Insecta</taxon>
        <taxon>Pterygota</taxon>
        <taxon>Neoptera</taxon>
        <taxon>Endopterygota</taxon>
        <taxon>Diptera</taxon>
        <taxon>Nematocera</taxon>
        <taxon>Sciaroidea</taxon>
        <taxon>Sciaridae</taxon>
        <taxon>Pseudolycoriella</taxon>
    </lineage>
</organism>
<keyword evidence="6 10" id="KW-1133">Transmembrane helix</keyword>
<feature type="transmembrane region" description="Helical" evidence="10">
    <location>
        <begin position="169"/>
        <end position="191"/>
    </location>
</feature>
<dbReference type="GO" id="GO:0005789">
    <property type="term" value="C:endoplasmic reticulum membrane"/>
    <property type="evidence" value="ECO:0007669"/>
    <property type="project" value="TreeGrafter"/>
</dbReference>
<dbReference type="EC" id="2.3.1.199" evidence="10"/>
<evidence type="ECO:0000256" key="3">
    <source>
        <dbReference type="ARBA" id="ARBA00022679"/>
    </source>
</evidence>
<accession>A0A9Q0S595</accession>
<feature type="transmembrane region" description="Helical" evidence="10">
    <location>
        <begin position="203"/>
        <end position="226"/>
    </location>
</feature>
<evidence type="ECO:0000313" key="12">
    <source>
        <dbReference type="Proteomes" id="UP001151699"/>
    </source>
</evidence>
<protein>
    <recommendedName>
        <fullName evidence="10">Elongation of very long chain fatty acids protein</fullName>
        <ecNumber evidence="10">2.3.1.199</ecNumber>
    </recommendedName>
    <alternativeName>
        <fullName evidence="10">Very-long-chain 3-oxoacyl-CoA synthase</fullName>
    </alternativeName>
</protein>
<dbReference type="Proteomes" id="UP001151699">
    <property type="component" value="Chromosome B"/>
</dbReference>
<dbReference type="GO" id="GO:0009922">
    <property type="term" value="F:fatty acid elongase activity"/>
    <property type="evidence" value="ECO:0007669"/>
    <property type="project" value="UniProtKB-EC"/>
</dbReference>
<evidence type="ECO:0000256" key="9">
    <source>
        <dbReference type="ARBA" id="ARBA00023160"/>
    </source>
</evidence>
<evidence type="ECO:0000256" key="4">
    <source>
        <dbReference type="ARBA" id="ARBA00022692"/>
    </source>
</evidence>
<keyword evidence="12" id="KW-1185">Reference proteome</keyword>
<dbReference type="OrthoDB" id="434092at2759"/>
<reference evidence="11" key="1">
    <citation type="submission" date="2022-07" db="EMBL/GenBank/DDBJ databases">
        <authorList>
            <person name="Trinca V."/>
            <person name="Uliana J.V.C."/>
            <person name="Torres T.T."/>
            <person name="Ward R.J."/>
            <person name="Monesi N."/>
        </authorList>
    </citation>
    <scope>NUCLEOTIDE SEQUENCE</scope>
    <source>
        <strain evidence="11">HSMRA1968</strain>
        <tissue evidence="11">Whole embryos</tissue>
    </source>
</reference>
<keyword evidence="8 10" id="KW-0472">Membrane</keyword>
<keyword evidence="3 10" id="KW-0808">Transferase</keyword>
<gene>
    <name evidence="11" type="primary">Elovl7_2</name>
    <name evidence="11" type="ORF">Bhyg_09412</name>
</gene>
<keyword evidence="9 10" id="KW-0275">Fatty acid biosynthesis</keyword>
<dbReference type="AlphaFoldDB" id="A0A9Q0S595"/>
<evidence type="ECO:0000256" key="6">
    <source>
        <dbReference type="ARBA" id="ARBA00022989"/>
    </source>
</evidence>
<dbReference type="PANTHER" id="PTHR11157">
    <property type="entry name" value="FATTY ACID ACYL TRANSFERASE-RELATED"/>
    <property type="match status" value="1"/>
</dbReference>
<evidence type="ECO:0000256" key="2">
    <source>
        <dbReference type="ARBA" id="ARBA00022516"/>
    </source>
</evidence>
<evidence type="ECO:0000256" key="5">
    <source>
        <dbReference type="ARBA" id="ARBA00022832"/>
    </source>
</evidence>
<dbReference type="GO" id="GO:0030148">
    <property type="term" value="P:sphingolipid biosynthetic process"/>
    <property type="evidence" value="ECO:0007669"/>
    <property type="project" value="TreeGrafter"/>
</dbReference>
<keyword evidence="7 10" id="KW-0443">Lipid metabolism</keyword>
<evidence type="ECO:0000256" key="7">
    <source>
        <dbReference type="ARBA" id="ARBA00023098"/>
    </source>
</evidence>
<dbReference type="Pfam" id="PF01151">
    <property type="entry name" value="ELO"/>
    <property type="match status" value="1"/>
</dbReference>
<feature type="transmembrane region" description="Helical" evidence="10">
    <location>
        <begin position="232"/>
        <end position="253"/>
    </location>
</feature>
<evidence type="ECO:0000313" key="11">
    <source>
        <dbReference type="EMBL" id="KAJ6644443.1"/>
    </source>
</evidence>
<keyword evidence="4 10" id="KW-0812">Transmembrane</keyword>
<evidence type="ECO:0000256" key="8">
    <source>
        <dbReference type="ARBA" id="ARBA00023136"/>
    </source>
</evidence>
<comment type="caution">
    <text evidence="11">The sequence shown here is derived from an EMBL/GenBank/DDBJ whole genome shotgun (WGS) entry which is preliminary data.</text>
</comment>
<name>A0A9Q0S595_9DIPT</name>
<comment type="caution">
    <text evidence="10">Lacks conserved residue(s) required for the propagation of feature annotation.</text>
</comment>
<dbReference type="EMBL" id="WJQU01000002">
    <property type="protein sequence ID" value="KAJ6644443.1"/>
    <property type="molecule type" value="Genomic_DNA"/>
</dbReference>
<dbReference type="PANTHER" id="PTHR11157:SF103">
    <property type="entry name" value="ELONGATION OF VERY LONG CHAIN FATTY ACIDS PROTEIN"/>
    <property type="match status" value="1"/>
</dbReference>
<feature type="transmembrane region" description="Helical" evidence="10">
    <location>
        <begin position="26"/>
        <end position="47"/>
    </location>
</feature>
<comment type="subcellular location">
    <subcellularLocation>
        <location evidence="1">Membrane</location>
        <topology evidence="1">Multi-pass membrane protein</topology>
    </subcellularLocation>
</comment>
<dbReference type="GO" id="GO:0034625">
    <property type="term" value="P:fatty acid elongation, monounsaturated fatty acid"/>
    <property type="evidence" value="ECO:0007669"/>
    <property type="project" value="TreeGrafter"/>
</dbReference>
<evidence type="ECO:0000256" key="10">
    <source>
        <dbReference type="RuleBase" id="RU361115"/>
    </source>
</evidence>
<sequence>MDKLFGISLESWKKGKLPLLDTYPLYGGPIPTASILFAYVAFVLYLGPKLMKNRKPYNLKAIIILYNALQVCYNYFAWHVAVSSPLFWKSFLSFGCNITEQEYQLCVECFCRVAWHAMMARLLDLLDTVFFILCKKQSKITFLHVQHHFLTVAILWTCTKYYSGEEFSIVLLCNNLVHVVMYFYYFLAALGPEYKKYIWWKKHLTLVQIVQFVVIIAYSTASLWLSCGYNQTVILLIIANVSLNLILFLNFFFNTYGSGKLLADKVAVCGSLQFNHNYSENQPGTSSQPDSAKRD</sequence>
<keyword evidence="2 10" id="KW-0444">Lipid biosynthesis</keyword>
<proteinExistence type="inferred from homology"/>
<keyword evidence="5 10" id="KW-0276">Fatty acid metabolism</keyword>
<dbReference type="GO" id="GO:0019367">
    <property type="term" value="P:fatty acid elongation, saturated fatty acid"/>
    <property type="evidence" value="ECO:0007669"/>
    <property type="project" value="TreeGrafter"/>
</dbReference>